<protein>
    <submittedName>
        <fullName evidence="3">Uncharacterized protein</fullName>
    </submittedName>
</protein>
<accession>A0A813H091</accession>
<feature type="compositionally biased region" description="Basic and acidic residues" evidence="2">
    <location>
        <begin position="717"/>
        <end position="748"/>
    </location>
</feature>
<feature type="region of interest" description="Disordered" evidence="2">
    <location>
        <begin position="221"/>
        <end position="295"/>
    </location>
</feature>
<evidence type="ECO:0000313" key="3">
    <source>
        <dbReference type="EMBL" id="CAE8631083.1"/>
    </source>
</evidence>
<feature type="region of interest" description="Disordered" evidence="2">
    <location>
        <begin position="614"/>
        <end position="774"/>
    </location>
</feature>
<feature type="compositionally biased region" description="Basic and acidic residues" evidence="2">
    <location>
        <begin position="245"/>
        <end position="257"/>
    </location>
</feature>
<feature type="coiled-coil region" evidence="1">
    <location>
        <begin position="854"/>
        <end position="885"/>
    </location>
</feature>
<reference evidence="3" key="1">
    <citation type="submission" date="2021-02" db="EMBL/GenBank/DDBJ databases">
        <authorList>
            <person name="Dougan E. K."/>
            <person name="Rhodes N."/>
            <person name="Thang M."/>
            <person name="Chan C."/>
        </authorList>
    </citation>
    <scope>NUCLEOTIDE SEQUENCE</scope>
</reference>
<feature type="compositionally biased region" description="Low complexity" evidence="2">
    <location>
        <begin position="262"/>
        <end position="278"/>
    </location>
</feature>
<keyword evidence="1" id="KW-0175">Coiled coil</keyword>
<dbReference type="EMBL" id="CAJNNV010030027">
    <property type="protein sequence ID" value="CAE8631083.1"/>
    <property type="molecule type" value="Genomic_DNA"/>
</dbReference>
<feature type="region of interest" description="Disordered" evidence="2">
    <location>
        <begin position="802"/>
        <end position="825"/>
    </location>
</feature>
<evidence type="ECO:0000256" key="1">
    <source>
        <dbReference type="SAM" id="Coils"/>
    </source>
</evidence>
<comment type="caution">
    <text evidence="3">The sequence shown here is derived from an EMBL/GenBank/DDBJ whole genome shotgun (WGS) entry which is preliminary data.</text>
</comment>
<feature type="region of interest" description="Disordered" evidence="2">
    <location>
        <begin position="456"/>
        <end position="481"/>
    </location>
</feature>
<feature type="region of interest" description="Disordered" evidence="2">
    <location>
        <begin position="980"/>
        <end position="1000"/>
    </location>
</feature>
<feature type="compositionally biased region" description="Basic and acidic residues" evidence="2">
    <location>
        <begin position="468"/>
        <end position="481"/>
    </location>
</feature>
<organism evidence="3 4">
    <name type="scientific">Polarella glacialis</name>
    <name type="common">Dinoflagellate</name>
    <dbReference type="NCBI Taxonomy" id="89957"/>
    <lineage>
        <taxon>Eukaryota</taxon>
        <taxon>Sar</taxon>
        <taxon>Alveolata</taxon>
        <taxon>Dinophyceae</taxon>
        <taxon>Suessiales</taxon>
        <taxon>Suessiaceae</taxon>
        <taxon>Polarella</taxon>
    </lineage>
</organism>
<evidence type="ECO:0000313" key="4">
    <source>
        <dbReference type="Proteomes" id="UP000654075"/>
    </source>
</evidence>
<feature type="compositionally biased region" description="Polar residues" evidence="2">
    <location>
        <begin position="1167"/>
        <end position="1180"/>
    </location>
</feature>
<proteinExistence type="predicted"/>
<feature type="compositionally biased region" description="Basic and acidic residues" evidence="2">
    <location>
        <begin position="279"/>
        <end position="290"/>
    </location>
</feature>
<feature type="compositionally biased region" description="Basic and acidic residues" evidence="2">
    <location>
        <begin position="629"/>
        <end position="641"/>
    </location>
</feature>
<feature type="compositionally biased region" description="Low complexity" evidence="2">
    <location>
        <begin position="752"/>
        <end position="772"/>
    </location>
</feature>
<feature type="compositionally biased region" description="Low complexity" evidence="2">
    <location>
        <begin position="707"/>
        <end position="716"/>
    </location>
</feature>
<keyword evidence="4" id="KW-1185">Reference proteome</keyword>
<feature type="region of interest" description="Disordered" evidence="2">
    <location>
        <begin position="1122"/>
        <end position="1207"/>
    </location>
</feature>
<name>A0A813H091_POLGL</name>
<sequence>MLFRQSGTSTGSRVWPLAAATGALPHLLPDWTLEERAVYVASIRRHPGLLSATLEAGSFLRTSPTGALRGDLRWRHPMESAFLDLASTCLNCLILSDEECDLAVRQLHALLTDEAHAELGNWFSVAPEGETEYYYHCESMATMRDHPNEVILPPFRCKLAALGKLIRPEYVSQLRLLDGTASLSASTKAAKARTPDIVSLSARQARTAAAIERLAMDSCSDAASDTGSHLGHSGTGTGTGSLKDQSQDRQSEVKSDQQESSQPLEHLPLQQQDDQQTDPPHHQEQQETHFESASASASNILAKASVLEQAPGTSVLAQTASRSTLGRDPGLPIKRWMNPEKYAQFLGLRLKEPFASDRYIFEVLTPVFNLELPLPWRVQHDGHRVFFVHTGAVPPITSWEHPMRTLHTELITLMRNSSDGAKVRKARLRPALQGFLRKLSAGSIGLEVFGDWSPVQTSPSPDDQGFLFEDKQSGKKRRDDPKLEAASKVALSIIAVRFARDNSFCDIFPMSEDSIWTTASQVALAVVQSALQTQVGSQGKDQQEEESTHVKEEVFTQLFVDGASVDLLCTGQEHEVGVERGQKVIEEASIGEPDTGQKHQSEEDFLQRENQENLQAGAVPEQTAAPAEGLKEQKQEHEASDGSKQVDAGDDVLQNAELGSGNVQEEQLEEDGSQAQNHQVLASELVQATRADSQQGQRQQEGASGRAAKQLAAADQAYEKEAVAAGEKQAERREGLVAEPQEKHEELGLKSQEQAAELPELPEPSSQLHLLSDTVSTKEQSSCVALQSAVLDAQSASLEASLRDRAQHGQRQRRLPGRAKGLAGGKEMRCMEASLRQEALLRAMQQEATALSLREELCRERERLCREMQIREEQDERRIRQERSEWSEWQAQQMLSLSNLQEAMHGKAVTSLQHQVSTEAVSAVSAASETQAAEDAKEGVPPSVSITMEQESKPTDAAAVEVFVASSASLLTQVPHEHEAHAAYKPQHRQPQNSPPSLNSLQVEHCHGVKVQPPCEQLQVGSNPDGFAATMEQPEPEFQDLPSGPAGRAEMVLGVKLAGPLPDPALGSSEATWHRPESETFRERPGEELAVELRRQWEASESMYQSMKEQLKALESIRAVEEVAPPSRSMPWHTSGLRGEAEQTDEEVEEVLAATTSLAQHSPEVQPRTSPTSPSQQLDTSSDEEAYSTPRGSDVEGSERARPMSASAQAASVAAAVAAVTKASRREFEAEVQEALSRQRAELLEASRLQVTEALSPVRAQVEEVQRRCAEDVAAAWATEQQARDELTAELARFRNTEVSEAMESLRLQVKKDDARERKLRDQKSREEKTAEVKLAKTEEQQRLAYEERRRLEKELAHQREVELRRCEGEMRLQLEIQAEHRELQWKAEHRELEFKAEMKQMRWQADWQAVRHLEESNLLSHPPGLVDGLEQGAESLQDPGNLPSLPRSRSRVAEALFGAIAASQDAQPRGDTGTGELFPRPSYKAIWNESATQVCQEPAPAKSRIDSQLAERVAADLEA</sequence>
<feature type="compositionally biased region" description="Basic and acidic residues" evidence="2">
    <location>
        <begin position="1193"/>
        <end position="1202"/>
    </location>
</feature>
<feature type="compositionally biased region" description="Basic residues" evidence="2">
    <location>
        <begin position="808"/>
        <end position="817"/>
    </location>
</feature>
<evidence type="ECO:0000256" key="2">
    <source>
        <dbReference type="SAM" id="MobiDB-lite"/>
    </source>
</evidence>
<feature type="compositionally biased region" description="Polar residues" evidence="2">
    <location>
        <begin position="690"/>
        <end position="702"/>
    </location>
</feature>
<feature type="coiled-coil region" evidence="1">
    <location>
        <begin position="1321"/>
        <end position="1355"/>
    </location>
</feature>
<dbReference type="Proteomes" id="UP000654075">
    <property type="component" value="Unassembled WGS sequence"/>
</dbReference>
<feature type="compositionally biased region" description="Polar residues" evidence="2">
    <location>
        <begin position="989"/>
        <end position="1000"/>
    </location>
</feature>
<gene>
    <name evidence="3" type="ORF">PGLA1383_LOCUS47224</name>
</gene>